<keyword evidence="2" id="KW-0614">Plasmid</keyword>
<evidence type="ECO:0000313" key="2">
    <source>
        <dbReference type="EMBL" id="BAY20224.1"/>
    </source>
</evidence>
<keyword evidence="3" id="KW-1185">Reference proteome</keyword>
<name>A0A1Z4GRU2_9CYAN</name>
<protein>
    <submittedName>
        <fullName evidence="2">Uncharacterized protein</fullName>
    </submittedName>
</protein>
<evidence type="ECO:0000313" key="3">
    <source>
        <dbReference type="Proteomes" id="UP000218287"/>
    </source>
</evidence>
<gene>
    <name evidence="2" type="ORF">NIES21_60940</name>
</gene>
<organism evidence="2 3">
    <name type="scientific">Anabaenopsis circularis NIES-21</name>
    <dbReference type="NCBI Taxonomy" id="1085406"/>
    <lineage>
        <taxon>Bacteria</taxon>
        <taxon>Bacillati</taxon>
        <taxon>Cyanobacteriota</taxon>
        <taxon>Cyanophyceae</taxon>
        <taxon>Nostocales</taxon>
        <taxon>Nodulariaceae</taxon>
        <taxon>Anabaenopsis</taxon>
    </lineage>
</organism>
<dbReference type="EMBL" id="AP018176">
    <property type="protein sequence ID" value="BAY20224.1"/>
    <property type="molecule type" value="Genomic_DNA"/>
</dbReference>
<proteinExistence type="predicted"/>
<geneLocation type="plasmid" evidence="3">
    <name>Plasmid2 dna</name>
</geneLocation>
<dbReference type="Proteomes" id="UP000218287">
    <property type="component" value="Plasmid Plasmid2 dna"/>
</dbReference>
<evidence type="ECO:0000256" key="1">
    <source>
        <dbReference type="SAM" id="Phobius"/>
    </source>
</evidence>
<sequence>MISNLSQQSSTVNTIGVQATDSTANFPILQQPSLLDYFALLPALITALTPLILGLSKDLAEKNKDKSNKDESDNK</sequence>
<dbReference type="AlphaFoldDB" id="A0A1Z4GRU2"/>
<feature type="transmembrane region" description="Helical" evidence="1">
    <location>
        <begin position="37"/>
        <end position="56"/>
    </location>
</feature>
<reference evidence="2 3" key="1">
    <citation type="submission" date="2017-06" db="EMBL/GenBank/DDBJ databases">
        <title>Genome sequencing of cyanobaciteial culture collection at National Institute for Environmental Studies (NIES).</title>
        <authorList>
            <person name="Hirose Y."/>
            <person name="Shimura Y."/>
            <person name="Fujisawa T."/>
            <person name="Nakamura Y."/>
            <person name="Kawachi M."/>
        </authorList>
    </citation>
    <scope>NUCLEOTIDE SEQUENCE [LARGE SCALE GENOMIC DNA]</scope>
    <source>
        <strain evidence="2 3">NIES-21</strain>
        <plasmid evidence="3">Plasmid2 dna</plasmid>
    </source>
</reference>
<keyword evidence="1" id="KW-0472">Membrane</keyword>
<keyword evidence="1" id="KW-0812">Transmembrane</keyword>
<accession>A0A1Z4GRU2</accession>
<keyword evidence="1" id="KW-1133">Transmembrane helix</keyword>